<dbReference type="PROSITE" id="PS01209">
    <property type="entry name" value="LDLRA_1"/>
    <property type="match status" value="2"/>
</dbReference>
<dbReference type="CDD" id="cd00112">
    <property type="entry name" value="LDLa"/>
    <property type="match status" value="2"/>
</dbReference>
<evidence type="ECO:0000256" key="8">
    <source>
        <dbReference type="PROSITE-ProRule" id="PRU00124"/>
    </source>
</evidence>
<dbReference type="InterPro" id="IPR007110">
    <property type="entry name" value="Ig-like_dom"/>
</dbReference>
<sequence>MEFSSIVLLVIVLGYTIMPVTECQKSQHLVLSESRKTGLEGTLLQVNCTSHVTTMDSLKWIPGHDGESHIQQTYLTNTTVVMTISSLRGSDAGLYKCLLVMSDGREETAEFELMVRRKESNADACSITQFKCRRTKHCIFLRYRCDGKDDCGDGSDEDCESNPCLNKFRCNNSRCVDNQDVCNHVDNCGDLSDEGPSCVLGKLMSTTQATSEDKQFGWLKMTMSTVIACTVAVVILISFIVIVVFRVKMKRLRERRIARALDSMYRHGESREATSSGQGDEAQGDQRPFLPSGSHHYGNIIVNVNNGVQYLPGYDYSLFVAVPPPYSECGGGGGSDGGDFKPQPPPYSTIDRNNTQRQAGVNGQADSYSPRQNISVSSVQNCLGGIRLPDHMAAALPENNDKNCFAGSGNASGGSLCQGRSLVQDLESLSGITSNFLQSLLGTQYEGSSVSVDSNRNDCQALSNSVEGWAGRTGISTCVQRARTKTDDNIHPTENSSMLANTLKSGPDTASNSTQTMQHMPLTSTHVLAIGEDIVMKNQDLSLLNVNCDNGSSVCIEGVIPVVASPCQDMMTGHQNFQNNRVPLGVSSNVSADPQPADELHSISYCSPSANTHENSDLKI</sequence>
<dbReference type="InterPro" id="IPR036055">
    <property type="entry name" value="LDL_receptor-like_sf"/>
</dbReference>
<reference evidence="13" key="1">
    <citation type="submission" date="2014-12" db="EMBL/GenBank/DDBJ databases">
        <title>Insight into the proteome of Arion vulgaris.</title>
        <authorList>
            <person name="Aradska J."/>
            <person name="Bulat T."/>
            <person name="Smidak R."/>
            <person name="Sarate P."/>
            <person name="Gangsoo J."/>
            <person name="Sialana F."/>
            <person name="Bilban M."/>
            <person name="Lubec G."/>
        </authorList>
    </citation>
    <scope>NUCLEOTIDE SEQUENCE</scope>
    <source>
        <tissue evidence="13">Skin</tissue>
    </source>
</reference>
<evidence type="ECO:0000259" key="12">
    <source>
        <dbReference type="PROSITE" id="PS50835"/>
    </source>
</evidence>
<dbReference type="InterPro" id="IPR013783">
    <property type="entry name" value="Ig-like_fold"/>
</dbReference>
<keyword evidence="6 10" id="KW-0472">Membrane</keyword>
<keyword evidence="4" id="KW-0677">Repeat</keyword>
<evidence type="ECO:0000256" key="5">
    <source>
        <dbReference type="ARBA" id="ARBA00022989"/>
    </source>
</evidence>
<evidence type="ECO:0000256" key="6">
    <source>
        <dbReference type="ARBA" id="ARBA00023136"/>
    </source>
</evidence>
<keyword evidence="7 8" id="KW-1015">Disulfide bond</keyword>
<comment type="caution">
    <text evidence="8">Lacks conserved residue(s) required for the propagation of feature annotation.</text>
</comment>
<name>A0A0B6ZMH5_9EUPU</name>
<evidence type="ECO:0000256" key="10">
    <source>
        <dbReference type="SAM" id="Phobius"/>
    </source>
</evidence>
<dbReference type="GO" id="GO:0005886">
    <property type="term" value="C:plasma membrane"/>
    <property type="evidence" value="ECO:0007669"/>
    <property type="project" value="TreeGrafter"/>
</dbReference>
<gene>
    <name evidence="13" type="primary">ORF70800</name>
</gene>
<dbReference type="InterPro" id="IPR050685">
    <property type="entry name" value="LDLR"/>
</dbReference>
<dbReference type="PROSITE" id="PS50068">
    <property type="entry name" value="LDLRA_2"/>
    <property type="match status" value="2"/>
</dbReference>
<dbReference type="GO" id="GO:0012505">
    <property type="term" value="C:endomembrane system"/>
    <property type="evidence" value="ECO:0007669"/>
    <property type="project" value="UniProtKB-SubCell"/>
</dbReference>
<dbReference type="Pfam" id="PF00057">
    <property type="entry name" value="Ldl_recept_a"/>
    <property type="match status" value="1"/>
</dbReference>
<keyword evidence="5 10" id="KW-1133">Transmembrane helix</keyword>
<dbReference type="InterPro" id="IPR036179">
    <property type="entry name" value="Ig-like_dom_sf"/>
</dbReference>
<feature type="region of interest" description="Disordered" evidence="9">
    <location>
        <begin position="267"/>
        <end position="290"/>
    </location>
</feature>
<feature type="disulfide bond" evidence="8">
    <location>
        <begin position="170"/>
        <end position="188"/>
    </location>
</feature>
<feature type="transmembrane region" description="Helical" evidence="10">
    <location>
        <begin position="225"/>
        <end position="247"/>
    </location>
</feature>
<dbReference type="AlphaFoldDB" id="A0A0B6ZMH5"/>
<feature type="domain" description="Ig-like" evidence="12">
    <location>
        <begin position="19"/>
        <end position="112"/>
    </location>
</feature>
<feature type="signal peptide" evidence="11">
    <location>
        <begin position="1"/>
        <end position="23"/>
    </location>
</feature>
<organism evidence="13">
    <name type="scientific">Arion vulgaris</name>
    <dbReference type="NCBI Taxonomy" id="1028688"/>
    <lineage>
        <taxon>Eukaryota</taxon>
        <taxon>Metazoa</taxon>
        <taxon>Spiralia</taxon>
        <taxon>Lophotrochozoa</taxon>
        <taxon>Mollusca</taxon>
        <taxon>Gastropoda</taxon>
        <taxon>Heterobranchia</taxon>
        <taxon>Euthyneura</taxon>
        <taxon>Panpulmonata</taxon>
        <taxon>Eupulmonata</taxon>
        <taxon>Stylommatophora</taxon>
        <taxon>Helicina</taxon>
        <taxon>Arionoidea</taxon>
        <taxon>Arionidae</taxon>
        <taxon>Arion</taxon>
    </lineage>
</organism>
<accession>A0A0B6ZMH5</accession>
<evidence type="ECO:0000256" key="7">
    <source>
        <dbReference type="ARBA" id="ARBA00023157"/>
    </source>
</evidence>
<dbReference type="Gene3D" id="4.10.400.10">
    <property type="entry name" value="Low-density Lipoprotein Receptor"/>
    <property type="match status" value="2"/>
</dbReference>
<proteinExistence type="predicted"/>
<feature type="compositionally biased region" description="Polar residues" evidence="9">
    <location>
        <begin position="604"/>
        <end position="613"/>
    </location>
</feature>
<keyword evidence="3 10" id="KW-0812">Transmembrane</keyword>
<evidence type="ECO:0000256" key="11">
    <source>
        <dbReference type="SAM" id="SignalP"/>
    </source>
</evidence>
<evidence type="ECO:0000256" key="2">
    <source>
        <dbReference type="ARBA" id="ARBA00004308"/>
    </source>
</evidence>
<feature type="region of interest" description="Disordered" evidence="9">
    <location>
        <begin position="330"/>
        <end position="354"/>
    </location>
</feature>
<dbReference type="InterPro" id="IPR002172">
    <property type="entry name" value="LDrepeatLR_classA_rpt"/>
</dbReference>
<dbReference type="EMBL" id="HACG01022732">
    <property type="protein sequence ID" value="CEK69597.1"/>
    <property type="molecule type" value="Transcribed_RNA"/>
</dbReference>
<evidence type="ECO:0000256" key="3">
    <source>
        <dbReference type="ARBA" id="ARBA00022692"/>
    </source>
</evidence>
<dbReference type="SUPFAM" id="SSF57424">
    <property type="entry name" value="LDL receptor-like module"/>
    <property type="match status" value="2"/>
</dbReference>
<feature type="chain" id="PRO_5002111214" description="Ig-like domain-containing protein" evidence="11">
    <location>
        <begin position="24"/>
        <end position="620"/>
    </location>
</feature>
<dbReference type="SUPFAM" id="SSF48726">
    <property type="entry name" value="Immunoglobulin"/>
    <property type="match status" value="1"/>
</dbReference>
<dbReference type="InterPro" id="IPR003599">
    <property type="entry name" value="Ig_sub"/>
</dbReference>
<dbReference type="PROSITE" id="PS50835">
    <property type="entry name" value="IG_LIKE"/>
    <property type="match status" value="1"/>
</dbReference>
<evidence type="ECO:0000313" key="13">
    <source>
        <dbReference type="EMBL" id="CEK69597.1"/>
    </source>
</evidence>
<evidence type="ECO:0000256" key="4">
    <source>
        <dbReference type="ARBA" id="ARBA00022737"/>
    </source>
</evidence>
<dbReference type="Gene3D" id="2.60.40.10">
    <property type="entry name" value="Immunoglobulins"/>
    <property type="match status" value="1"/>
</dbReference>
<protein>
    <recommendedName>
        <fullName evidence="12">Ig-like domain-containing protein</fullName>
    </recommendedName>
</protein>
<dbReference type="SMART" id="SM00409">
    <property type="entry name" value="IG"/>
    <property type="match status" value="1"/>
</dbReference>
<dbReference type="InterPro" id="IPR023415">
    <property type="entry name" value="LDLR_class-A_CS"/>
</dbReference>
<comment type="subcellular location">
    <subcellularLocation>
        <location evidence="2">Endomembrane system</location>
    </subcellularLocation>
    <subcellularLocation>
        <location evidence="1">Membrane</location>
        <topology evidence="1">Single-pass membrane protein</topology>
    </subcellularLocation>
</comment>
<keyword evidence="11" id="KW-0732">Signal</keyword>
<evidence type="ECO:0000256" key="9">
    <source>
        <dbReference type="SAM" id="MobiDB-lite"/>
    </source>
</evidence>
<dbReference type="SMART" id="SM00192">
    <property type="entry name" value="LDLa"/>
    <property type="match status" value="2"/>
</dbReference>
<dbReference type="PRINTS" id="PR00261">
    <property type="entry name" value="LDLRECEPTOR"/>
</dbReference>
<dbReference type="GO" id="GO:0016192">
    <property type="term" value="P:vesicle-mediated transport"/>
    <property type="evidence" value="ECO:0007669"/>
    <property type="project" value="UniProtKB-ARBA"/>
</dbReference>
<evidence type="ECO:0000256" key="1">
    <source>
        <dbReference type="ARBA" id="ARBA00004167"/>
    </source>
</evidence>
<feature type="region of interest" description="Disordered" evidence="9">
    <location>
        <begin position="586"/>
        <end position="620"/>
    </location>
</feature>
<dbReference type="PANTHER" id="PTHR24270">
    <property type="entry name" value="LOW-DENSITY LIPOPROTEIN RECEPTOR-RELATED"/>
    <property type="match status" value="1"/>
</dbReference>